<sequence length="670" mass="75227">MGKSEKSIKLKKKLKRKEKNQIGFFGNLSIRKKLLIFFILVGVLPVILIGVTSYKSAKESINAKVGFFTLQMTKQLGENINFKIKKIEDLTTSVMLDKKLQKVLSKDKYIDQLDELESQNIVGQSLQDIMYSNKELNGVSILKDESHEYNLSNEKGQFNKFKDELVKAKSSEVWYAEDNNKSLYYLKALVNPSLNKFMGILVLRFDLEYFSDIFKKMDLGDGAIFKILDKNNKIIMTNNKKIKLKNILKNDFGIEDSKDYLTVYSKLSNNWKVVVEIPKKNLIKDIYKVRNMNIILGVMFILLALIILNAISKSFTVPLKKILNLMEKVKNGNMQIKSEIKSKNELGELSDGFNKMIENVRDLIENTNIVVDNVVEDSGLLRKLSEQSASSTEQISVSIKNIAEGTKSQTKLSKQGTESINILSRQIDDVNKNIAKATGNTIKAKNVGNQSIKIMEDLSSKSDESLKITGEIEKSILELSKNTKEILNMTKLIDKISEQTNLLSLNAAIEAARAGEAGKGFAVVAKEIRDLSNETKNANSLISNTANKISSEMEGMINLIKIALVNYEAQTNSVKESDVALKNIIKTTNEIIDEIDEINSLIVTVYERKEDVVSKIKEISDVSENISVSINEVSAATNEESESAVQIKDFAIDLSELMGELNSEVKKFKI</sequence>
<evidence type="ECO:0000313" key="13">
    <source>
        <dbReference type="EMBL" id="BDU51652.1"/>
    </source>
</evidence>
<evidence type="ECO:0000256" key="2">
    <source>
        <dbReference type="ARBA" id="ARBA00022475"/>
    </source>
</evidence>
<gene>
    <name evidence="13" type="ORF">HLVA_22210</name>
</gene>
<evidence type="ECO:0000256" key="9">
    <source>
        <dbReference type="PROSITE-ProRule" id="PRU00284"/>
    </source>
</evidence>
<evidence type="ECO:0000256" key="7">
    <source>
        <dbReference type="ARBA" id="ARBA00023224"/>
    </source>
</evidence>
<dbReference type="GO" id="GO:0006935">
    <property type="term" value="P:chemotaxis"/>
    <property type="evidence" value="ECO:0007669"/>
    <property type="project" value="UniProtKB-KW"/>
</dbReference>
<dbReference type="Pfam" id="PF00672">
    <property type="entry name" value="HAMP"/>
    <property type="match status" value="1"/>
</dbReference>
<evidence type="ECO:0000313" key="14">
    <source>
        <dbReference type="Proteomes" id="UP001321582"/>
    </source>
</evidence>
<evidence type="ECO:0000256" key="8">
    <source>
        <dbReference type="ARBA" id="ARBA00029447"/>
    </source>
</evidence>
<dbReference type="Gene3D" id="1.10.287.950">
    <property type="entry name" value="Methyl-accepting chemotaxis protein"/>
    <property type="match status" value="1"/>
</dbReference>
<dbReference type="SUPFAM" id="SSF58104">
    <property type="entry name" value="Methyl-accepting chemotaxis protein (MCP) signaling domain"/>
    <property type="match status" value="1"/>
</dbReference>
<dbReference type="Pfam" id="PF00015">
    <property type="entry name" value="MCPsignal"/>
    <property type="match status" value="1"/>
</dbReference>
<evidence type="ECO:0000256" key="3">
    <source>
        <dbReference type="ARBA" id="ARBA00022500"/>
    </source>
</evidence>
<keyword evidence="2" id="KW-1003">Cell membrane</keyword>
<dbReference type="EMBL" id="AP027060">
    <property type="protein sequence ID" value="BDU51652.1"/>
    <property type="molecule type" value="Genomic_DNA"/>
</dbReference>
<organism evidence="13 14">
    <name type="scientific">Haliovirga abyssi</name>
    <dbReference type="NCBI Taxonomy" id="2996794"/>
    <lineage>
        <taxon>Bacteria</taxon>
        <taxon>Fusobacteriati</taxon>
        <taxon>Fusobacteriota</taxon>
        <taxon>Fusobacteriia</taxon>
        <taxon>Fusobacteriales</taxon>
        <taxon>Haliovirgaceae</taxon>
        <taxon>Haliovirga</taxon>
    </lineage>
</organism>
<dbReference type="CDD" id="cd18774">
    <property type="entry name" value="PDC2_HK_sensor"/>
    <property type="match status" value="1"/>
</dbReference>
<dbReference type="CDD" id="cd06225">
    <property type="entry name" value="HAMP"/>
    <property type="match status" value="1"/>
</dbReference>
<keyword evidence="5 10" id="KW-1133">Transmembrane helix</keyword>
<evidence type="ECO:0000256" key="4">
    <source>
        <dbReference type="ARBA" id="ARBA00022692"/>
    </source>
</evidence>
<dbReference type="Gene3D" id="3.30.450.20">
    <property type="entry name" value="PAS domain"/>
    <property type="match status" value="1"/>
</dbReference>
<dbReference type="Proteomes" id="UP001321582">
    <property type="component" value="Plasmid pHIC"/>
</dbReference>
<dbReference type="PANTHER" id="PTHR32089:SF112">
    <property type="entry name" value="LYSOZYME-LIKE PROTEIN-RELATED"/>
    <property type="match status" value="1"/>
</dbReference>
<keyword evidence="7 9" id="KW-0807">Transducer</keyword>
<evidence type="ECO:0000259" key="11">
    <source>
        <dbReference type="PROSITE" id="PS50111"/>
    </source>
</evidence>
<evidence type="ECO:0000259" key="12">
    <source>
        <dbReference type="PROSITE" id="PS50885"/>
    </source>
</evidence>
<keyword evidence="3" id="KW-0145">Chemotaxis</keyword>
<evidence type="ECO:0000256" key="10">
    <source>
        <dbReference type="SAM" id="Phobius"/>
    </source>
</evidence>
<keyword evidence="4 10" id="KW-0812">Transmembrane</keyword>
<feature type="domain" description="Methyl-accepting transducer" evidence="11">
    <location>
        <begin position="384"/>
        <end position="634"/>
    </location>
</feature>
<dbReference type="PROSITE" id="PS50111">
    <property type="entry name" value="CHEMOTAXIS_TRANSDUC_2"/>
    <property type="match status" value="1"/>
</dbReference>
<feature type="transmembrane region" description="Helical" evidence="10">
    <location>
        <begin position="34"/>
        <end position="54"/>
    </location>
</feature>
<keyword evidence="6 10" id="KW-0472">Membrane</keyword>
<comment type="similarity">
    <text evidence="8">Belongs to the methyl-accepting chemotaxis (MCP) protein family.</text>
</comment>
<dbReference type="PROSITE" id="PS50885">
    <property type="entry name" value="HAMP"/>
    <property type="match status" value="1"/>
</dbReference>
<reference evidence="13 14" key="1">
    <citation type="submission" date="2022-11" db="EMBL/GenBank/DDBJ databases">
        <title>Haliovirga abyssi gen. nov., sp. nov., a mesophilic fermentative bacterium isolated from the Iheya North hydrothermal field and the proposal of Haliovirgaceae fam. nov.</title>
        <authorList>
            <person name="Miyazaki U."/>
            <person name="Tame A."/>
            <person name="Miyazaki J."/>
            <person name="Takai K."/>
            <person name="Sawayama S."/>
            <person name="Kitajima M."/>
            <person name="Okamoto A."/>
            <person name="Nakagawa S."/>
        </authorList>
    </citation>
    <scope>NUCLEOTIDE SEQUENCE [LARGE SCALE GENOMIC DNA]</scope>
    <source>
        <strain evidence="13 14">IC12</strain>
        <plasmid evidence="13 14">pHIC</plasmid>
    </source>
</reference>
<dbReference type="RefSeq" id="WP_307905520.1">
    <property type="nucleotide sequence ID" value="NZ_AP027060.1"/>
</dbReference>
<keyword evidence="13" id="KW-0614">Plasmid</keyword>
<keyword evidence="14" id="KW-1185">Reference proteome</keyword>
<dbReference type="GO" id="GO:0007165">
    <property type="term" value="P:signal transduction"/>
    <property type="evidence" value="ECO:0007669"/>
    <property type="project" value="UniProtKB-KW"/>
</dbReference>
<evidence type="ECO:0000256" key="5">
    <source>
        <dbReference type="ARBA" id="ARBA00022989"/>
    </source>
</evidence>
<dbReference type="KEGG" id="haby:HLVA_22210"/>
<comment type="subcellular location">
    <subcellularLocation>
        <location evidence="1">Cell membrane</location>
        <topology evidence="1">Multi-pass membrane protein</topology>
    </subcellularLocation>
</comment>
<evidence type="ECO:0000256" key="1">
    <source>
        <dbReference type="ARBA" id="ARBA00004651"/>
    </source>
</evidence>
<dbReference type="GO" id="GO:0005886">
    <property type="term" value="C:plasma membrane"/>
    <property type="evidence" value="ECO:0007669"/>
    <property type="project" value="UniProtKB-SubCell"/>
</dbReference>
<evidence type="ECO:0000256" key="6">
    <source>
        <dbReference type="ARBA" id="ARBA00023136"/>
    </source>
</evidence>
<dbReference type="SMART" id="SM00304">
    <property type="entry name" value="HAMP"/>
    <property type="match status" value="1"/>
</dbReference>
<proteinExistence type="inferred from homology"/>
<dbReference type="InterPro" id="IPR004089">
    <property type="entry name" value="MCPsignal_dom"/>
</dbReference>
<feature type="transmembrane region" description="Helical" evidence="10">
    <location>
        <begin position="292"/>
        <end position="311"/>
    </location>
</feature>
<dbReference type="Gene3D" id="1.10.8.500">
    <property type="entry name" value="HAMP domain in histidine kinase"/>
    <property type="match status" value="1"/>
</dbReference>
<dbReference type="Pfam" id="PF02743">
    <property type="entry name" value="dCache_1"/>
    <property type="match status" value="1"/>
</dbReference>
<dbReference type="AlphaFoldDB" id="A0AAU9DJ52"/>
<geneLocation type="plasmid" evidence="13 14">
    <name>pHIC</name>
</geneLocation>
<protein>
    <submittedName>
        <fullName evidence="13">Methyl-accepting chemotaxis protein</fullName>
    </submittedName>
</protein>
<dbReference type="InterPro" id="IPR003660">
    <property type="entry name" value="HAMP_dom"/>
</dbReference>
<dbReference type="PANTHER" id="PTHR32089">
    <property type="entry name" value="METHYL-ACCEPTING CHEMOTAXIS PROTEIN MCPB"/>
    <property type="match status" value="1"/>
</dbReference>
<feature type="domain" description="HAMP" evidence="12">
    <location>
        <begin position="313"/>
        <end position="365"/>
    </location>
</feature>
<accession>A0AAU9DJ52</accession>
<dbReference type="InterPro" id="IPR033479">
    <property type="entry name" value="dCache_1"/>
</dbReference>
<name>A0AAU9DJ52_9FUSO</name>
<dbReference type="SMART" id="SM00283">
    <property type="entry name" value="MA"/>
    <property type="match status" value="1"/>
</dbReference>